<evidence type="ECO:0000256" key="6">
    <source>
        <dbReference type="SAM" id="MobiDB-lite"/>
    </source>
</evidence>
<organism evidence="7 8">
    <name type="scientific">Propionibacterium freudenreichii</name>
    <dbReference type="NCBI Taxonomy" id="1744"/>
    <lineage>
        <taxon>Bacteria</taxon>
        <taxon>Bacillati</taxon>
        <taxon>Actinomycetota</taxon>
        <taxon>Actinomycetes</taxon>
        <taxon>Propionibacteriales</taxon>
        <taxon>Propionibacteriaceae</taxon>
        <taxon>Propionibacterium</taxon>
    </lineage>
</organism>
<evidence type="ECO:0000313" key="8">
    <source>
        <dbReference type="Proteomes" id="UP000250080"/>
    </source>
</evidence>
<protein>
    <recommendedName>
        <fullName evidence="5">Octanoyltransferase</fullName>
        <ecNumber evidence="5">2.3.1.181</ecNumber>
    </recommendedName>
    <alternativeName>
        <fullName evidence="5">Lipoate-protein ligase B</fullName>
    </alternativeName>
    <alternativeName>
        <fullName evidence="5">Lipoyl/octanoyl transferase</fullName>
    </alternativeName>
    <alternativeName>
        <fullName evidence="5">Octanoyl-[acyl-carrier-protein]-protein N-octanoyltransferase</fullName>
    </alternativeName>
</protein>
<dbReference type="GO" id="GO:0005737">
    <property type="term" value="C:cytoplasm"/>
    <property type="evidence" value="ECO:0007669"/>
    <property type="project" value="UniProtKB-SubCell"/>
</dbReference>
<feature type="binding site" evidence="5">
    <location>
        <begin position="180"/>
        <end position="182"/>
    </location>
    <ligand>
        <name>substrate</name>
    </ligand>
</feature>
<reference evidence="7 8" key="1">
    <citation type="submission" date="2016-09" db="EMBL/GenBank/DDBJ databases">
        <authorList>
            <person name="Laine KS P."/>
        </authorList>
    </citation>
    <scope>NUCLEOTIDE SEQUENCE [LARGE SCALE GENOMIC DNA]</scope>
    <source>
        <strain evidence="7">PFRJS-23</strain>
    </source>
</reference>
<evidence type="ECO:0000256" key="5">
    <source>
        <dbReference type="HAMAP-Rule" id="MF_00013"/>
    </source>
</evidence>
<accession>A0A2C8AQL6</accession>
<feature type="region of interest" description="Disordered" evidence="6">
    <location>
        <begin position="268"/>
        <end position="290"/>
    </location>
</feature>
<evidence type="ECO:0000256" key="2">
    <source>
        <dbReference type="ARBA" id="ARBA00022679"/>
    </source>
</evidence>
<dbReference type="RefSeq" id="WP_036939647.1">
    <property type="nucleotide sequence ID" value="NZ_CCYQ01000029.1"/>
</dbReference>
<dbReference type="AlphaFoldDB" id="A0A2C8AQL6"/>
<dbReference type="PANTHER" id="PTHR10993:SF7">
    <property type="entry name" value="LIPOYLTRANSFERASE 2, MITOCHONDRIAL-RELATED"/>
    <property type="match status" value="1"/>
</dbReference>
<dbReference type="SUPFAM" id="SSF55681">
    <property type="entry name" value="Class II aaRS and biotin synthetases"/>
    <property type="match status" value="1"/>
</dbReference>
<name>A0A2C8AQL6_9ACTN</name>
<dbReference type="GO" id="GO:0009249">
    <property type="term" value="P:protein lipoylation"/>
    <property type="evidence" value="ECO:0007669"/>
    <property type="project" value="InterPro"/>
</dbReference>
<dbReference type="Pfam" id="PF21948">
    <property type="entry name" value="LplA-B_cat"/>
    <property type="match status" value="1"/>
</dbReference>
<dbReference type="NCBIfam" id="NF010925">
    <property type="entry name" value="PRK14345.1"/>
    <property type="match status" value="1"/>
</dbReference>
<dbReference type="InterPro" id="IPR020605">
    <property type="entry name" value="Octanoyltransferase_CS"/>
</dbReference>
<dbReference type="InterPro" id="IPR004143">
    <property type="entry name" value="BPL_LPL_catalytic"/>
</dbReference>
<dbReference type="InterPro" id="IPR000544">
    <property type="entry name" value="Octanoyltransferase"/>
</dbReference>
<feature type="binding site" evidence="5">
    <location>
        <begin position="108"/>
        <end position="115"/>
    </location>
    <ligand>
        <name>substrate</name>
    </ligand>
</feature>
<dbReference type="PANTHER" id="PTHR10993">
    <property type="entry name" value="OCTANOYLTRANSFERASE"/>
    <property type="match status" value="1"/>
</dbReference>
<gene>
    <name evidence="5" type="primary">lipB</name>
    <name evidence="7" type="ORF">PFR_JS23_1729</name>
</gene>
<comment type="subcellular location">
    <subcellularLocation>
        <location evidence="5">Cytoplasm</location>
    </subcellularLocation>
</comment>
<feature type="active site" description="Acyl-thioester intermediate" evidence="5">
    <location>
        <position position="211"/>
    </location>
</feature>
<dbReference type="InterPro" id="IPR045864">
    <property type="entry name" value="aa-tRNA-synth_II/BPL/LPL"/>
</dbReference>
<evidence type="ECO:0000313" key="7">
    <source>
        <dbReference type="EMBL" id="SCQ80688.1"/>
    </source>
</evidence>
<sequence length="290" mass="32202">MVAVTDQREEATVQPTTPQAVNGVLPPNWVPHPAGLDYERHCLDAAPGALYDYETGWEHQREILDAVAHHRSPNRVLYVQHESVYTAGRQTQPEDRPFDGTPVVDVDRGGRITWHGPGQLVGYPIIFLQRGVGVVDYVRRVEEAVIRLLAQYGIATGRIPGRTGVWLASDGIRPERKICAIGVRCAHQTTMHGFALNVDPAFDRFDNIVPCGIDDADVTSIRRELGRAPSLSQVADDLTPHLTEMMSFAPYQMSPDVPRTQHAAFHHPTADHPAADHHQPQPNVVKEIRL</sequence>
<dbReference type="Proteomes" id="UP000250080">
    <property type="component" value="Chromosome I"/>
</dbReference>
<comment type="pathway">
    <text evidence="1 5">Protein modification; protein lipoylation via endogenous pathway; protein N(6)-(lipoyl)lysine from octanoyl-[acyl-carrier-protein]: step 1/2.</text>
</comment>
<dbReference type="GeneID" id="61222742"/>
<evidence type="ECO:0000256" key="3">
    <source>
        <dbReference type="ARBA" id="ARBA00023315"/>
    </source>
</evidence>
<proteinExistence type="inferred from homology"/>
<dbReference type="UniPathway" id="UPA00538">
    <property type="reaction ID" value="UER00592"/>
</dbReference>
<dbReference type="HAMAP" id="MF_00013">
    <property type="entry name" value="LipB"/>
    <property type="match status" value="1"/>
</dbReference>
<feature type="compositionally biased region" description="Basic and acidic residues" evidence="6">
    <location>
        <begin position="268"/>
        <end position="279"/>
    </location>
</feature>
<keyword evidence="2 5" id="KW-0808">Transferase</keyword>
<comment type="catalytic activity">
    <reaction evidence="5">
        <text>octanoyl-[ACP] + L-lysyl-[protein] = N(6)-octanoyl-L-lysyl-[protein] + holo-[ACP] + H(+)</text>
        <dbReference type="Rhea" id="RHEA:17665"/>
        <dbReference type="Rhea" id="RHEA-COMP:9636"/>
        <dbReference type="Rhea" id="RHEA-COMP:9685"/>
        <dbReference type="Rhea" id="RHEA-COMP:9752"/>
        <dbReference type="Rhea" id="RHEA-COMP:9928"/>
        <dbReference type="ChEBI" id="CHEBI:15378"/>
        <dbReference type="ChEBI" id="CHEBI:29969"/>
        <dbReference type="ChEBI" id="CHEBI:64479"/>
        <dbReference type="ChEBI" id="CHEBI:78463"/>
        <dbReference type="ChEBI" id="CHEBI:78809"/>
        <dbReference type="EC" id="2.3.1.181"/>
    </reaction>
</comment>
<comment type="function">
    <text evidence="4 5">Catalyzes the transfer of endogenously produced octanoic acid from octanoyl-acyl-carrier-protein onto the lipoyl domains of lipoate-dependent enzymes. Lipoyl-ACP can also act as a substrate although octanoyl-ACP is likely to be the physiological substrate.</text>
</comment>
<dbReference type="EC" id="2.3.1.181" evidence="5"/>
<dbReference type="Gene3D" id="3.30.930.10">
    <property type="entry name" value="Bira Bifunctional Protein, Domain 2"/>
    <property type="match status" value="1"/>
</dbReference>
<feature type="site" description="Lowers pKa of active site Cys" evidence="5">
    <location>
        <position position="177"/>
    </location>
</feature>
<dbReference type="CDD" id="cd16444">
    <property type="entry name" value="LipB"/>
    <property type="match status" value="1"/>
</dbReference>
<feature type="binding site" evidence="5">
    <location>
        <begin position="193"/>
        <end position="195"/>
    </location>
    <ligand>
        <name>substrate</name>
    </ligand>
</feature>
<feature type="compositionally biased region" description="Basic and acidic residues" evidence="6">
    <location>
        <begin position="1"/>
        <end position="11"/>
    </location>
</feature>
<evidence type="ECO:0000256" key="4">
    <source>
        <dbReference type="ARBA" id="ARBA00024732"/>
    </source>
</evidence>
<comment type="similarity">
    <text evidence="5">Belongs to the LipB family.</text>
</comment>
<comment type="miscellaneous">
    <text evidence="5">In the reaction, the free carboxyl group of octanoic acid is attached via an amide linkage to the epsilon-amino group of a specific lysine residue of lipoyl domains of lipoate-dependent enzymes.</text>
</comment>
<dbReference type="PROSITE" id="PS51733">
    <property type="entry name" value="BPL_LPL_CATALYTIC"/>
    <property type="match status" value="1"/>
</dbReference>
<dbReference type="PROSITE" id="PS01313">
    <property type="entry name" value="LIPB"/>
    <property type="match status" value="1"/>
</dbReference>
<keyword evidence="3 5" id="KW-0012">Acyltransferase</keyword>
<dbReference type="EMBL" id="LT618793">
    <property type="protein sequence ID" value="SCQ80688.1"/>
    <property type="molecule type" value="Genomic_DNA"/>
</dbReference>
<dbReference type="GO" id="GO:0033819">
    <property type="term" value="F:lipoyl(octanoyl) transferase activity"/>
    <property type="evidence" value="ECO:0007669"/>
    <property type="project" value="UniProtKB-EC"/>
</dbReference>
<keyword evidence="5" id="KW-0963">Cytoplasm</keyword>
<dbReference type="OrthoDB" id="9787061at2"/>
<feature type="region of interest" description="Disordered" evidence="6">
    <location>
        <begin position="1"/>
        <end position="26"/>
    </location>
</feature>
<evidence type="ECO:0000256" key="1">
    <source>
        <dbReference type="ARBA" id="ARBA00004821"/>
    </source>
</evidence>
<dbReference type="NCBIfam" id="TIGR00214">
    <property type="entry name" value="lipB"/>
    <property type="match status" value="1"/>
</dbReference>